<evidence type="ECO:0008006" key="2">
    <source>
        <dbReference type="Google" id="ProtNLM"/>
    </source>
</evidence>
<proteinExistence type="predicted"/>
<dbReference type="InterPro" id="IPR052991">
    <property type="entry name" value="Non-func_TypeII_TA_Antitoxin"/>
</dbReference>
<protein>
    <recommendedName>
        <fullName evidence="2">Ribbon-helix-helix protein CopG domain-containing protein</fullName>
    </recommendedName>
</protein>
<dbReference type="EMBL" id="LAZR01000223">
    <property type="protein sequence ID" value="KKN80948.1"/>
    <property type="molecule type" value="Genomic_DNA"/>
</dbReference>
<evidence type="ECO:0000313" key="1">
    <source>
        <dbReference type="EMBL" id="KKN80948.1"/>
    </source>
</evidence>
<name>A0A0F9WQG4_9ZZZZ</name>
<dbReference type="PANTHER" id="PTHR40688">
    <property type="match status" value="1"/>
</dbReference>
<dbReference type="PANTHER" id="PTHR40688:SF2">
    <property type="entry name" value="RIBBON-HELIX-HELIX PROTEIN COPG DOMAIN-CONTAINING PROTEIN"/>
    <property type="match status" value="1"/>
</dbReference>
<comment type="caution">
    <text evidence="1">The sequence shown here is derived from an EMBL/GenBank/DDBJ whole genome shotgun (WGS) entry which is preliminary data.</text>
</comment>
<gene>
    <name evidence="1" type="ORF">LCGC14_0325040</name>
</gene>
<dbReference type="AlphaFoldDB" id="A0A0F9WQG4"/>
<accession>A0A0F9WQG4</accession>
<organism evidence="1">
    <name type="scientific">marine sediment metagenome</name>
    <dbReference type="NCBI Taxonomy" id="412755"/>
    <lineage>
        <taxon>unclassified sequences</taxon>
        <taxon>metagenomes</taxon>
        <taxon>ecological metagenomes</taxon>
    </lineage>
</organism>
<reference evidence="1" key="1">
    <citation type="journal article" date="2015" name="Nature">
        <title>Complex archaea that bridge the gap between prokaryotes and eukaryotes.</title>
        <authorList>
            <person name="Spang A."/>
            <person name="Saw J.H."/>
            <person name="Jorgensen S.L."/>
            <person name="Zaremba-Niedzwiedzka K."/>
            <person name="Martijn J."/>
            <person name="Lind A.E."/>
            <person name="van Eijk R."/>
            <person name="Schleper C."/>
            <person name="Guy L."/>
            <person name="Ettema T.J."/>
        </authorList>
    </citation>
    <scope>NUCLEOTIDE SEQUENCE</scope>
</reference>
<sequence>MATENLSIPLEVGPKTDLEAEARRERRSESWIAERAIEAYLAAKKRKREAIDVAVTDADKGVFVSKEAVDRWVESWSNGEAAIKPAPDILPPDK</sequence>